<accession>A0ABU1D623</accession>
<dbReference type="RefSeq" id="WP_347286961.1">
    <property type="nucleotide sequence ID" value="NZ_JAUZQE010000014.1"/>
</dbReference>
<keyword evidence="8 10" id="KW-0238">DNA-binding</keyword>
<evidence type="ECO:0000256" key="1">
    <source>
        <dbReference type="ARBA" id="ARBA00022722"/>
    </source>
</evidence>
<dbReference type="InterPro" id="IPR006697">
    <property type="entry name" value="RecC"/>
</dbReference>
<feature type="coiled-coil region" evidence="11">
    <location>
        <begin position="320"/>
        <end position="347"/>
    </location>
</feature>
<evidence type="ECO:0000256" key="5">
    <source>
        <dbReference type="ARBA" id="ARBA00022806"/>
    </source>
</evidence>
<evidence type="ECO:0000256" key="7">
    <source>
        <dbReference type="ARBA" id="ARBA00022840"/>
    </source>
</evidence>
<organism evidence="13 14">
    <name type="scientific">Yanghanlia caeni</name>
    <dbReference type="NCBI Taxonomy" id="3064283"/>
    <lineage>
        <taxon>Bacteria</taxon>
        <taxon>Pseudomonadati</taxon>
        <taxon>Pseudomonadota</taxon>
        <taxon>Betaproteobacteria</taxon>
        <taxon>Burkholderiales</taxon>
        <taxon>Alcaligenaceae</taxon>
        <taxon>Yanghanlia</taxon>
    </lineage>
</organism>
<keyword evidence="6 10" id="KW-0269">Exonuclease</keyword>
<keyword evidence="3 10" id="KW-0227">DNA damage</keyword>
<reference evidence="13 14" key="1">
    <citation type="submission" date="2023-08" db="EMBL/GenBank/DDBJ databases">
        <title>Alcaligenaceae gen. nov., a novel taxon isolated from the sludge of Yixing Pesticide Factory.</title>
        <authorList>
            <person name="Ruan L."/>
        </authorList>
    </citation>
    <scope>NUCLEOTIDE SEQUENCE [LARGE SCALE GENOMIC DNA]</scope>
    <source>
        <strain evidence="13 14">LG-2</strain>
    </source>
</reference>
<dbReference type="PANTHER" id="PTHR30591">
    <property type="entry name" value="RECBCD ENZYME SUBUNIT RECC"/>
    <property type="match status" value="1"/>
</dbReference>
<evidence type="ECO:0000256" key="3">
    <source>
        <dbReference type="ARBA" id="ARBA00022763"/>
    </source>
</evidence>
<dbReference type="Proteomes" id="UP001232156">
    <property type="component" value="Unassembled WGS sequence"/>
</dbReference>
<keyword evidence="14" id="KW-1185">Reference proteome</keyword>
<dbReference type="Pfam" id="PF04257">
    <property type="entry name" value="Exonuc_V_gamma"/>
    <property type="match status" value="1"/>
</dbReference>
<proteinExistence type="inferred from homology"/>
<dbReference type="InterPro" id="IPR013986">
    <property type="entry name" value="DExx_box_DNA_helicase_dom_sf"/>
</dbReference>
<dbReference type="InterPro" id="IPR041500">
    <property type="entry name" value="RecC_C"/>
</dbReference>
<comment type="subunit">
    <text evidence="10">Heterotrimer of RecB, RecC and RecD. All subunits contribute to DNA-binding.</text>
</comment>
<gene>
    <name evidence="10 13" type="primary">recC</name>
    <name evidence="13" type="ORF">Q8947_07850</name>
</gene>
<keyword evidence="2 10" id="KW-0547">Nucleotide-binding</keyword>
<feature type="domain" description="RecC C-terminal" evidence="12">
    <location>
        <begin position="858"/>
        <end position="1094"/>
    </location>
</feature>
<dbReference type="GO" id="GO:0008854">
    <property type="term" value="F:exodeoxyribonuclease V activity"/>
    <property type="evidence" value="ECO:0007669"/>
    <property type="project" value="UniProtKB-EC"/>
</dbReference>
<dbReference type="Gene3D" id="3.40.50.10930">
    <property type="match status" value="1"/>
</dbReference>
<dbReference type="Gene3D" id="3.40.50.300">
    <property type="entry name" value="P-loop containing nucleotide triphosphate hydrolases"/>
    <property type="match status" value="2"/>
</dbReference>
<keyword evidence="4 10" id="KW-0378">Hydrolase</keyword>
<evidence type="ECO:0000256" key="6">
    <source>
        <dbReference type="ARBA" id="ARBA00022839"/>
    </source>
</evidence>
<evidence type="ECO:0000313" key="14">
    <source>
        <dbReference type="Proteomes" id="UP001232156"/>
    </source>
</evidence>
<dbReference type="Pfam" id="PF17946">
    <property type="entry name" value="RecC_C"/>
    <property type="match status" value="1"/>
</dbReference>
<keyword evidence="1 10" id="KW-0540">Nuclease</keyword>
<dbReference type="SUPFAM" id="SSF52980">
    <property type="entry name" value="Restriction endonuclease-like"/>
    <property type="match status" value="1"/>
</dbReference>
<comment type="caution">
    <text evidence="13">The sequence shown here is derived from an EMBL/GenBank/DDBJ whole genome shotgun (WGS) entry which is preliminary data.</text>
</comment>
<dbReference type="SUPFAM" id="SSF52540">
    <property type="entry name" value="P-loop containing nucleoside triphosphate hydrolases"/>
    <property type="match status" value="2"/>
</dbReference>
<keyword evidence="7 10" id="KW-0067">ATP-binding</keyword>
<evidence type="ECO:0000256" key="11">
    <source>
        <dbReference type="SAM" id="Coils"/>
    </source>
</evidence>
<evidence type="ECO:0000256" key="2">
    <source>
        <dbReference type="ARBA" id="ARBA00022741"/>
    </source>
</evidence>
<dbReference type="PIRSF" id="PIRSF000980">
    <property type="entry name" value="RecC"/>
    <property type="match status" value="1"/>
</dbReference>
<dbReference type="PANTHER" id="PTHR30591:SF1">
    <property type="entry name" value="RECBCD ENZYME SUBUNIT RECC"/>
    <property type="match status" value="1"/>
</dbReference>
<evidence type="ECO:0000256" key="9">
    <source>
        <dbReference type="ARBA" id="ARBA00023204"/>
    </source>
</evidence>
<keyword evidence="11" id="KW-0175">Coiled coil</keyword>
<dbReference type="NCBIfam" id="TIGR01450">
    <property type="entry name" value="recC"/>
    <property type="match status" value="1"/>
</dbReference>
<evidence type="ECO:0000313" key="13">
    <source>
        <dbReference type="EMBL" id="MDR4125897.1"/>
    </source>
</evidence>
<name>A0ABU1D623_9BURK</name>
<keyword evidence="9 10" id="KW-0234">DNA repair</keyword>
<evidence type="ECO:0000256" key="4">
    <source>
        <dbReference type="ARBA" id="ARBA00022801"/>
    </source>
</evidence>
<dbReference type="InterPro" id="IPR011335">
    <property type="entry name" value="Restrct_endonuc-II-like"/>
</dbReference>
<dbReference type="HAMAP" id="MF_01486">
    <property type="entry name" value="RecC"/>
    <property type="match status" value="1"/>
</dbReference>
<comment type="function">
    <text evidence="10">A helicase/nuclease that prepares dsDNA breaks (DSB) for recombinational DNA repair. Binds to DSBs and unwinds DNA via a highly rapid and processive ATP-dependent bidirectional helicase activity. Unwinds dsDNA until it encounters a Chi (crossover hotspot instigator) sequence from the 3' direction. Cuts ssDNA a few nucleotides 3' to the Chi site. The properties and activities of the enzyme are changed at Chi. The Chi-altered holoenzyme produces a long 3'-ssDNA overhang and facilitates RecA-binding to the ssDNA for homologous DNA recombination and repair. Holoenzyme degrades any linearized DNA that is unable to undergo homologous recombination. In the holoenzyme this subunit recognizes the wild-type Chi sequence, and when added to isolated RecB increases its ATP-dependent helicase processivity.</text>
</comment>
<evidence type="ECO:0000256" key="8">
    <source>
        <dbReference type="ARBA" id="ARBA00023125"/>
    </source>
</evidence>
<evidence type="ECO:0000259" key="12">
    <source>
        <dbReference type="Pfam" id="PF17946"/>
    </source>
</evidence>
<dbReference type="Gene3D" id="1.10.10.160">
    <property type="match status" value="1"/>
</dbReference>
<dbReference type="InterPro" id="IPR027417">
    <property type="entry name" value="P-loop_NTPase"/>
</dbReference>
<dbReference type="EMBL" id="JAUZQE010000014">
    <property type="protein sequence ID" value="MDR4125897.1"/>
    <property type="molecule type" value="Genomic_DNA"/>
</dbReference>
<keyword evidence="5 10" id="KW-0347">Helicase</keyword>
<evidence type="ECO:0000256" key="10">
    <source>
        <dbReference type="HAMAP-Rule" id="MF_01486"/>
    </source>
</evidence>
<comment type="similarity">
    <text evidence="10">Belongs to the RecC family.</text>
</comment>
<protein>
    <recommendedName>
        <fullName evidence="10">RecBCD enzyme subunit RecC</fullName>
    </recommendedName>
    <alternativeName>
        <fullName evidence="10">Exonuclease V subunit RecC</fullName>
        <shortName evidence="10">ExoV subunit RecC</shortName>
    </alternativeName>
    <alternativeName>
        <fullName evidence="10">Helicase/nuclease RecBCD subunit RecC</fullName>
    </alternativeName>
</protein>
<comment type="miscellaneous">
    <text evidence="10">In the RecBCD complex, RecB has a slow 3'-5' helicase, an exonuclease activity and loads RecA onto ssDNA, RecD has a fast 5'-3' helicase activity, while RecC stimulates the ATPase and processivity of the RecB helicase and contributes to recognition of the Chi site.</text>
</comment>
<sequence>MSHNAVESSIEPKVLVLHSNRMEVLCESLIQWLRDHPLEPLETDIIAVQSNGIAQWLRSEIAQGSPDEPGIAAAIDTPMPSRLLWSLYRRVLGEDAVPEASPLDKQPLVWRLMRLLGDLPSDGVYEPLQRFLHDDSDLRKRHQLAQRLADLFDQYQVYRADWLADWAAGNDVLRGTGEPRALDPQQAWQAELWRAILADVGPQGSGYGRAAVHARFIDTLRTWRSGAVPPDLPRRIVVFGVSSLPRQTLEALVEVARWAQVLVCVHNPCQYHWAEIVEGRELLRRVRRHRPLREGMPRDIDADSLHDYAHPLLASWGRQGRDYLALLEELEEERQALAARHDSAAGRGAAPVTFALADAFAPASSKSALSQVQNDILNLTPMPEICAEARVLAAGDRSFCFHIAHSPMREVEILHDQLLAAFDADASLQPDDVIVMVPDIEAYAPYIDAVFGLHMPGDTRRLPYFIVDRGPGSVNTVLDAVQRLLALPQARLGVGDVLDLLDTEAVRRRFELNEPDIGVLRDWISGANVRWGLNSEHRKALGLPIDDALAQLHTWEFGLRRMLLGYAMGDAGAWGGIAPYGDVAGLEARLAGVLAQVIERMSHYARVLNEPATPAQWVQRLRSLLDDFIDVGDVVAAYTVEQLGQALEGWLDECEASGFDEAVTLAVVSGHWMACFQSAGLAQRFASGAITFATLMPMRAIPFRHVCLLGMNDGDYPRSRTPAHFDLMQSDYRPGDRSRRDDDRYLFLEALLSARERFYVSWVGRSIVDNTERPPSVLVAQLRDHLAAGWQPDSGCDDLLAQITTVHPLQAFSSAYFSDATPDATLFTYAREWRAADGVVATQQADPFAVLGELVRDEPLSFNDLEAFLKHPVREFFRQRLEVSVEDSEAPSDEELFLADGLSTWGVYDALIRTTRGALEGQGDVMALCEAEFERMHRSGQLAFGTAGELEVQACRKAFQKMVTDWQRHALEWPDADDMGLELEVNCPGAPPLSGRIGSLRRRADGGLLRLVMQASRLLTKQNEWSERNLVEHWVRHLAANSQGHTMSTVIVSPAGVAQFGPLNAAEAQQWLHDLMRAWVEGMRRPLPLKIEFARPVLVTLPGPQVPEPDSDAWREWAASDVLARSIAECYDANWNQAQRREAVYERRAFPTLESLRAGDELLRWVVQLYGPLFFAIRRKEDK</sequence>